<evidence type="ECO:0000313" key="5">
    <source>
        <dbReference type="Proteomes" id="UP000634780"/>
    </source>
</evidence>
<comment type="caution">
    <text evidence="4">The sequence shown here is derived from an EMBL/GenBank/DDBJ whole genome shotgun (WGS) entry which is preliminary data.</text>
</comment>
<dbReference type="InterPro" id="IPR052196">
    <property type="entry name" value="Bact_Kbp"/>
</dbReference>
<feature type="transmembrane region" description="Helical" evidence="2">
    <location>
        <begin position="12"/>
        <end position="37"/>
    </location>
</feature>
<sequence length="1161" mass="121445">MPHSFPSRRPALALRVLRAGASLAALLVLLAGVPWILSSAGTLPTSMPSGSAIADTLTSRDDGGRVLFTVLTVLAWAGWAWFVLGLAAEIPRRLRPRRHARRRRPLGAPQRLAGFLLGGLLLLPAGTAVAAPAPAVAATAPLQPAATGAPAAPDAVAETSVAAAAPEPAAESGPVHVVGETGETVWDLAVDYLGSGPRAEEIRALNPGLPQTALLPPGLEVRLPSDARPAPLPEPAPLKLPSQPDGAEVQLAAAEHPLTDADEPAARGKDKDRTHTVSAGESLSLIAQQETGDAGDWPRLFEASRHRPQPEGTPPLKDPDVIFPGQKVTIPAADAAPPVPPREHDRHEPSETPGKERDKDDATAPADKPDPAPSHQDKQPGPSASPEQKPTSPAPTAPAPSATARPAENSQSPAFAVTRVAGVLVSLAAAVTLALTIRRILQRRRARPGQLIAMLTQPSPAEAQLAQAAQAPEADGVQRLDLALRTLAHHAAHQDREVPAVRGARITRTCVDVLPVDLTAAPPAPFTNGEGSWWTLGHDAELPAEAAQTHAPYPGLATIGADASGSLLLLNLPYSGVILLNGDREAREEILTSLALELGMSPWAGDVEVVVSGFGDGLNQLLPTARIAHMPSADHAAQDFAERLLEAHQEQDAGLKRAPYLILCAADLDADSAWTIAEALSRTGDLMQVAVIAPAPRHALLFDEGELLDAADRQPQRLQALAADVRLQRLTRQAYEEITAALAVSGQDPDPAEGAWRHVPSEAQTAHAAREASSVHPAPAAHRATGYGSSPPAAPGEAEGPDRALDLDEAAIPVTFGPGTTDDAAAGGLEVFPALLAASTGPSAIPRIATAAPHPPGATSVHEDNEGDTAPGTPHTPTAPSAPPRREQPATAAPAPTGTPHVPAPAPGAQKPEANPGPPSPHIRVLGPVTLTGAAASKHGTREAQLAALLHLRPGRDADALCTDMDPSHPWSPDTLNARLGGLRRSLGNDADGNPYVPRRAVKADPFLLSEAICCDWHTFQQTVETALPRGTAGLGDLERALNQVRGRPFGAQPLPWSEPLQQEMAMRIIGVAHTVATYRLQPGTHHNLTLARRAITTGLEADEFSELLFRDWFRIEAAAGNRRGLNAAIARLEQINRSLDLPLEIETETLIRDLFDSSAS</sequence>
<dbReference type="InterPro" id="IPR018392">
    <property type="entry name" value="LysM"/>
</dbReference>
<feature type="compositionally biased region" description="Basic and acidic residues" evidence="1">
    <location>
        <begin position="341"/>
        <end position="378"/>
    </location>
</feature>
<dbReference type="PROSITE" id="PS51782">
    <property type="entry name" value="LYSM"/>
    <property type="match status" value="1"/>
</dbReference>
<feature type="region of interest" description="Disordered" evidence="1">
    <location>
        <begin position="222"/>
        <end position="244"/>
    </location>
</feature>
<keyword evidence="2" id="KW-0472">Membrane</keyword>
<keyword evidence="5" id="KW-1185">Reference proteome</keyword>
<feature type="region of interest" description="Disordered" evidence="1">
    <location>
        <begin position="846"/>
        <end position="926"/>
    </location>
</feature>
<feature type="region of interest" description="Disordered" evidence="1">
    <location>
        <begin position="331"/>
        <end position="410"/>
    </location>
</feature>
<evidence type="ECO:0000256" key="2">
    <source>
        <dbReference type="SAM" id="Phobius"/>
    </source>
</evidence>
<dbReference type="Gene3D" id="3.10.350.10">
    <property type="entry name" value="LysM domain"/>
    <property type="match status" value="1"/>
</dbReference>
<evidence type="ECO:0000256" key="1">
    <source>
        <dbReference type="SAM" id="MobiDB-lite"/>
    </source>
</evidence>
<feature type="transmembrane region" description="Helical" evidence="2">
    <location>
        <begin position="66"/>
        <end position="91"/>
    </location>
</feature>
<accession>A0ABS0XGK7</accession>
<feature type="region of interest" description="Disordered" evidence="1">
    <location>
        <begin position="761"/>
        <end position="801"/>
    </location>
</feature>
<dbReference type="SMART" id="SM00257">
    <property type="entry name" value="LysM"/>
    <property type="match status" value="2"/>
</dbReference>
<feature type="compositionally biased region" description="Polar residues" evidence="1">
    <location>
        <begin position="276"/>
        <end position="291"/>
    </location>
</feature>
<feature type="compositionally biased region" description="Low complexity" evidence="1">
    <location>
        <begin position="788"/>
        <end position="798"/>
    </location>
</feature>
<feature type="compositionally biased region" description="Basic and acidic residues" evidence="1">
    <location>
        <begin position="264"/>
        <end position="275"/>
    </location>
</feature>
<feature type="compositionally biased region" description="Low complexity" evidence="1">
    <location>
        <begin position="869"/>
        <end position="879"/>
    </location>
</feature>
<feature type="region of interest" description="Disordered" evidence="1">
    <location>
        <begin position="257"/>
        <end position="295"/>
    </location>
</feature>
<evidence type="ECO:0000313" key="4">
    <source>
        <dbReference type="EMBL" id="MBJ3812362.1"/>
    </source>
</evidence>
<evidence type="ECO:0000259" key="3">
    <source>
        <dbReference type="PROSITE" id="PS51782"/>
    </source>
</evidence>
<dbReference type="InterPro" id="IPR005158">
    <property type="entry name" value="BTAD"/>
</dbReference>
<feature type="transmembrane region" description="Helical" evidence="2">
    <location>
        <begin position="112"/>
        <end position="133"/>
    </location>
</feature>
<protein>
    <submittedName>
        <fullName evidence="4">LysM peptidoglycan-binding domain-containing protein</fullName>
    </submittedName>
</protein>
<dbReference type="PANTHER" id="PTHR34700">
    <property type="entry name" value="POTASSIUM BINDING PROTEIN KBP"/>
    <property type="match status" value="1"/>
</dbReference>
<dbReference type="EMBL" id="JAEKOZ010000036">
    <property type="protein sequence ID" value="MBJ3812362.1"/>
    <property type="molecule type" value="Genomic_DNA"/>
</dbReference>
<dbReference type="InterPro" id="IPR036779">
    <property type="entry name" value="LysM_dom_sf"/>
</dbReference>
<keyword evidence="2" id="KW-1133">Transmembrane helix</keyword>
<dbReference type="CDD" id="cd00118">
    <property type="entry name" value="LysM"/>
    <property type="match status" value="1"/>
</dbReference>
<feature type="compositionally biased region" description="Low complexity" evidence="1">
    <location>
        <begin position="889"/>
        <end position="901"/>
    </location>
</feature>
<dbReference type="Proteomes" id="UP000634780">
    <property type="component" value="Unassembled WGS sequence"/>
</dbReference>
<keyword evidence="2" id="KW-0812">Transmembrane</keyword>
<feature type="region of interest" description="Disordered" evidence="1">
    <location>
        <begin position="304"/>
        <end position="323"/>
    </location>
</feature>
<reference evidence="4 5" key="1">
    <citation type="submission" date="2020-12" db="EMBL/GenBank/DDBJ databases">
        <title>Streptomyces typhae sp. nov., a novel endophytic actinomycete isolated from the root of cattail pollen (Typha angustifolia L.).</title>
        <authorList>
            <person name="Peng C."/>
            <person name="Liu C."/>
        </authorList>
    </citation>
    <scope>NUCLEOTIDE SEQUENCE [LARGE SCALE GENOMIC DNA]</scope>
    <source>
        <strain evidence="4 5">JCM 4753</strain>
    </source>
</reference>
<dbReference type="SMART" id="SM01043">
    <property type="entry name" value="BTAD"/>
    <property type="match status" value="1"/>
</dbReference>
<name>A0ABS0XGK7_9ACTN</name>
<dbReference type="PANTHER" id="PTHR34700:SF4">
    <property type="entry name" value="PHAGE-LIKE ELEMENT PBSX PROTEIN XKDP"/>
    <property type="match status" value="1"/>
</dbReference>
<dbReference type="RefSeq" id="WP_190120318.1">
    <property type="nucleotide sequence ID" value="NZ_BMVR01000023.1"/>
</dbReference>
<dbReference type="Pfam" id="PF01476">
    <property type="entry name" value="LysM"/>
    <property type="match status" value="1"/>
</dbReference>
<proteinExistence type="predicted"/>
<organism evidence="4 5">
    <name type="scientific">Streptomyces flavofungini</name>
    <dbReference type="NCBI Taxonomy" id="68200"/>
    <lineage>
        <taxon>Bacteria</taxon>
        <taxon>Bacillati</taxon>
        <taxon>Actinomycetota</taxon>
        <taxon>Actinomycetes</taxon>
        <taxon>Kitasatosporales</taxon>
        <taxon>Streptomycetaceae</taxon>
        <taxon>Streptomyces</taxon>
    </lineage>
</organism>
<feature type="domain" description="LysM" evidence="3">
    <location>
        <begin position="273"/>
        <end position="330"/>
    </location>
</feature>
<gene>
    <name evidence="4" type="ORF">JGB26_35660</name>
</gene>